<feature type="region of interest" description="Disordered" evidence="1">
    <location>
        <begin position="1"/>
        <end position="48"/>
    </location>
</feature>
<dbReference type="Proteomes" id="UP000626180">
    <property type="component" value="Unassembled WGS sequence"/>
</dbReference>
<dbReference type="EMBL" id="JADMCD010000012">
    <property type="protein sequence ID" value="MBF8642915.1"/>
    <property type="molecule type" value="Genomic_DNA"/>
</dbReference>
<evidence type="ECO:0000313" key="3">
    <source>
        <dbReference type="EMBL" id="MBH3440973.1"/>
    </source>
</evidence>
<dbReference type="GeneID" id="300270000"/>
<dbReference type="Proteomes" id="UP000250443">
    <property type="component" value="Unassembled WGS sequence"/>
</dbReference>
<evidence type="ECO:0000256" key="1">
    <source>
        <dbReference type="SAM" id="MobiDB-lite"/>
    </source>
</evidence>
<reference evidence="2 6" key="2">
    <citation type="submission" date="2020-10" db="EMBL/GenBank/DDBJ databases">
        <title>Genome sequences of Pseudomonas isolates.</title>
        <authorList>
            <person name="Wessels L."/>
            <person name="Reich F."/>
            <person name="Hammerl J."/>
        </authorList>
    </citation>
    <scope>NUCLEOTIDE SEQUENCE [LARGE SCALE GENOMIC DNA]</scope>
    <source>
        <strain evidence="2 6">20-MO00624-0</strain>
    </source>
</reference>
<evidence type="ECO:0000313" key="2">
    <source>
        <dbReference type="EMBL" id="MBF8642915.1"/>
    </source>
</evidence>
<reference evidence="4 5" key="1">
    <citation type="submission" date="2018-06" db="EMBL/GenBank/DDBJ databases">
        <authorList>
            <consortium name="Pathogen Informatics"/>
            <person name="Doyle S."/>
        </authorList>
    </citation>
    <scope>NUCLEOTIDE SEQUENCE [LARGE SCALE GENOMIC DNA]</scope>
    <source>
        <strain evidence="4 5">NCTC11842</strain>
    </source>
</reference>
<dbReference type="RefSeq" id="WP_010798681.1">
    <property type="nucleotide sequence ID" value="NZ_CP053064.1"/>
</dbReference>
<reference evidence="3 7" key="3">
    <citation type="submission" date="2020-11" db="EMBL/GenBank/DDBJ databases">
        <title>Enhanced detection system for hospital associated transmission using whole genome sequencing surveillance.</title>
        <authorList>
            <person name="Harrison L.H."/>
            <person name="Van Tyne D."/>
            <person name="Marsh J.W."/>
            <person name="Griffith M.P."/>
            <person name="Snyder D.J."/>
            <person name="Cooper V.S."/>
            <person name="Mustapha M."/>
        </authorList>
    </citation>
    <scope>NUCLEOTIDE SEQUENCE [LARGE SCALE GENOMIC DNA]</scope>
    <source>
        <strain evidence="3 7">PSB00013</strain>
    </source>
</reference>
<dbReference type="EMBL" id="UAUF01000014">
    <property type="protein sequence ID" value="SPZ13412.1"/>
    <property type="molecule type" value="Genomic_DNA"/>
</dbReference>
<dbReference type="Proteomes" id="UP000638986">
    <property type="component" value="Unassembled WGS sequence"/>
</dbReference>
<evidence type="ECO:0000313" key="4">
    <source>
        <dbReference type="EMBL" id="SPZ13412.1"/>
    </source>
</evidence>
<name>A0A2X2CXA4_PSELU</name>
<evidence type="ECO:0000313" key="7">
    <source>
        <dbReference type="Proteomes" id="UP000638986"/>
    </source>
</evidence>
<gene>
    <name evidence="3" type="ORF">I5Q09_20015</name>
    <name evidence="2" type="ORF">IRZ65_19800</name>
    <name evidence="4" type="ORF">NCTC11842_05154</name>
</gene>
<dbReference type="AlphaFoldDB" id="A0A2X2CXA4"/>
<feature type="compositionally biased region" description="Acidic residues" evidence="1">
    <location>
        <begin position="39"/>
        <end position="48"/>
    </location>
</feature>
<sequence>MSNAPLDAQGSDPVVPDDAGIGSDVFDPLRPDIIPDNPLGDDEVDHPL</sequence>
<keyword evidence="6" id="KW-1185">Reference proteome</keyword>
<organism evidence="4 5">
    <name type="scientific">Pseudomonas luteola</name>
    <dbReference type="NCBI Taxonomy" id="47886"/>
    <lineage>
        <taxon>Bacteria</taxon>
        <taxon>Pseudomonadati</taxon>
        <taxon>Pseudomonadota</taxon>
        <taxon>Gammaproteobacteria</taxon>
        <taxon>Pseudomonadales</taxon>
        <taxon>Pseudomonadaceae</taxon>
        <taxon>Pseudomonas</taxon>
    </lineage>
</organism>
<evidence type="ECO:0000313" key="6">
    <source>
        <dbReference type="Proteomes" id="UP000626180"/>
    </source>
</evidence>
<evidence type="ECO:0000313" key="5">
    <source>
        <dbReference type="Proteomes" id="UP000250443"/>
    </source>
</evidence>
<protein>
    <submittedName>
        <fullName evidence="4">Uncharacterized protein</fullName>
    </submittedName>
</protein>
<proteinExistence type="predicted"/>
<accession>A0A2X2CXA4</accession>
<dbReference type="EMBL" id="JADTXM010000016">
    <property type="protein sequence ID" value="MBH3440973.1"/>
    <property type="molecule type" value="Genomic_DNA"/>
</dbReference>